<dbReference type="RefSeq" id="WP_170231912.1">
    <property type="nucleotide sequence ID" value="NZ_VFPP01000001.1"/>
</dbReference>
<organism evidence="9 10">
    <name type="scientific">Saccharothrix saharensis</name>
    <dbReference type="NCBI Taxonomy" id="571190"/>
    <lineage>
        <taxon>Bacteria</taxon>
        <taxon>Bacillati</taxon>
        <taxon>Actinomycetota</taxon>
        <taxon>Actinomycetes</taxon>
        <taxon>Pseudonocardiales</taxon>
        <taxon>Pseudonocardiaceae</taxon>
        <taxon>Saccharothrix</taxon>
    </lineage>
</organism>
<evidence type="ECO:0000256" key="7">
    <source>
        <dbReference type="SAM" id="Phobius"/>
    </source>
</evidence>
<dbReference type="InterPro" id="IPR036259">
    <property type="entry name" value="MFS_trans_sf"/>
</dbReference>
<feature type="transmembrane region" description="Helical" evidence="7">
    <location>
        <begin position="179"/>
        <end position="201"/>
    </location>
</feature>
<feature type="transmembrane region" description="Helical" evidence="7">
    <location>
        <begin position="281"/>
        <end position="302"/>
    </location>
</feature>
<feature type="transmembrane region" description="Helical" evidence="7">
    <location>
        <begin position="213"/>
        <end position="233"/>
    </location>
</feature>
<dbReference type="GO" id="GO:0005886">
    <property type="term" value="C:plasma membrane"/>
    <property type="evidence" value="ECO:0007669"/>
    <property type="project" value="UniProtKB-SubCell"/>
</dbReference>
<comment type="subcellular location">
    <subcellularLocation>
        <location evidence="1">Cell membrane</location>
        <topology evidence="1">Multi-pass membrane protein</topology>
    </subcellularLocation>
</comment>
<dbReference type="Proteomes" id="UP000316628">
    <property type="component" value="Unassembled WGS sequence"/>
</dbReference>
<dbReference type="EMBL" id="VFPP01000001">
    <property type="protein sequence ID" value="TQM78406.1"/>
    <property type="molecule type" value="Genomic_DNA"/>
</dbReference>
<feature type="transmembrane region" description="Helical" evidence="7">
    <location>
        <begin position="239"/>
        <end position="261"/>
    </location>
</feature>
<feature type="domain" description="Major facilitator superfamily (MFS) profile" evidence="8">
    <location>
        <begin position="24"/>
        <end position="480"/>
    </location>
</feature>
<keyword evidence="10" id="KW-1185">Reference proteome</keyword>
<dbReference type="PROSITE" id="PS50850">
    <property type="entry name" value="MFS"/>
    <property type="match status" value="1"/>
</dbReference>
<feature type="transmembrane region" description="Helical" evidence="7">
    <location>
        <begin position="347"/>
        <end position="367"/>
    </location>
</feature>
<name>A0A543J6E5_9PSEU</name>
<feature type="transmembrane region" description="Helical" evidence="7">
    <location>
        <begin position="152"/>
        <end position="173"/>
    </location>
</feature>
<feature type="transmembrane region" description="Helical" evidence="7">
    <location>
        <begin position="115"/>
        <end position="140"/>
    </location>
</feature>
<feature type="transmembrane region" description="Helical" evidence="7">
    <location>
        <begin position="22"/>
        <end position="42"/>
    </location>
</feature>
<dbReference type="PANTHER" id="PTHR42718">
    <property type="entry name" value="MAJOR FACILITATOR SUPERFAMILY MULTIDRUG TRANSPORTER MFSC"/>
    <property type="match status" value="1"/>
</dbReference>
<feature type="transmembrane region" description="Helical" evidence="7">
    <location>
        <begin position="454"/>
        <end position="477"/>
    </location>
</feature>
<sequence>MTDPQNSATTAPPGSAAHPRRWAILAVVAAAQFVVLLDSTVVNVALPSIGADLGASTSDQQWVVDVYLLTFAGLLLFGGRCADLLGRRRVFLVGLTVFAVSSLACGLADSPTALIVARAFQGAGAAVLSPSALSIVVTTFTDPRERRTALSAWGGLAVLGGTFGVVFGGLVVATLSWSWAFYVNLPIALAAFVAALVLIPADPARSAAPRRSFDAGGALIATAALLLLIHGMIGTTEHGWSSVATLGPIAGALLLFAVLALVESRVRDPLMPPRLFRRAGLLVGGVGLSLTWAGQISVFYMVSVYQQRVLGFTAFEAGLGMLAMGLPALAVVAVLPRLIGRVGAPGAYVVGSALVMVGTALLVRLPVDGSFPVDLLPGLAIMGFGLPCCFVSLTALGVSAAPPADSGVASGLLNTFSQTGAALGVATLVTVAATRTADLAESGRPVADSLTAGFRFGFGFATAVAAANLLLGLLALVRARRRAAATST</sequence>
<feature type="transmembrane region" description="Helical" evidence="7">
    <location>
        <begin position="412"/>
        <end position="434"/>
    </location>
</feature>
<dbReference type="PROSITE" id="PS00216">
    <property type="entry name" value="SUGAR_TRANSPORT_1"/>
    <property type="match status" value="1"/>
</dbReference>
<gene>
    <name evidence="9" type="ORF">FHX81_0673</name>
</gene>
<keyword evidence="5 7" id="KW-1133">Transmembrane helix</keyword>
<evidence type="ECO:0000256" key="1">
    <source>
        <dbReference type="ARBA" id="ARBA00004651"/>
    </source>
</evidence>
<keyword evidence="4 7" id="KW-0812">Transmembrane</keyword>
<accession>A0A543J6E5</accession>
<keyword evidence="6 7" id="KW-0472">Membrane</keyword>
<keyword evidence="3" id="KW-1003">Cell membrane</keyword>
<evidence type="ECO:0000313" key="10">
    <source>
        <dbReference type="Proteomes" id="UP000316628"/>
    </source>
</evidence>
<dbReference type="InterPro" id="IPR020846">
    <property type="entry name" value="MFS_dom"/>
</dbReference>
<keyword evidence="2" id="KW-0813">Transport</keyword>
<dbReference type="Gene3D" id="1.20.1720.10">
    <property type="entry name" value="Multidrug resistance protein D"/>
    <property type="match status" value="1"/>
</dbReference>
<dbReference type="Pfam" id="PF07690">
    <property type="entry name" value="MFS_1"/>
    <property type="match status" value="1"/>
</dbReference>
<comment type="caution">
    <text evidence="9">The sequence shown here is derived from an EMBL/GenBank/DDBJ whole genome shotgun (WGS) entry which is preliminary data.</text>
</comment>
<evidence type="ECO:0000256" key="4">
    <source>
        <dbReference type="ARBA" id="ARBA00022692"/>
    </source>
</evidence>
<dbReference type="CDD" id="cd17321">
    <property type="entry name" value="MFS_MMR_MDR_like"/>
    <property type="match status" value="1"/>
</dbReference>
<evidence type="ECO:0000256" key="5">
    <source>
        <dbReference type="ARBA" id="ARBA00022989"/>
    </source>
</evidence>
<feature type="transmembrane region" description="Helical" evidence="7">
    <location>
        <begin position="90"/>
        <end position="109"/>
    </location>
</feature>
<reference evidence="9 10" key="1">
    <citation type="submission" date="2019-06" db="EMBL/GenBank/DDBJ databases">
        <title>Sequencing the genomes of 1000 actinobacteria strains.</title>
        <authorList>
            <person name="Klenk H.-P."/>
        </authorList>
    </citation>
    <scope>NUCLEOTIDE SEQUENCE [LARGE SCALE GENOMIC DNA]</scope>
    <source>
        <strain evidence="9 10">DSM 45456</strain>
    </source>
</reference>
<dbReference type="AlphaFoldDB" id="A0A543J6E5"/>
<dbReference type="Gene3D" id="1.20.1250.20">
    <property type="entry name" value="MFS general substrate transporter like domains"/>
    <property type="match status" value="1"/>
</dbReference>
<evidence type="ECO:0000256" key="3">
    <source>
        <dbReference type="ARBA" id="ARBA00022475"/>
    </source>
</evidence>
<dbReference type="SUPFAM" id="SSF103473">
    <property type="entry name" value="MFS general substrate transporter"/>
    <property type="match status" value="1"/>
</dbReference>
<protein>
    <submittedName>
        <fullName evidence="9">EmrB/QacA subfamily drug resistance transporter</fullName>
    </submittedName>
</protein>
<evidence type="ECO:0000256" key="6">
    <source>
        <dbReference type="ARBA" id="ARBA00023136"/>
    </source>
</evidence>
<evidence type="ECO:0000256" key="2">
    <source>
        <dbReference type="ARBA" id="ARBA00022448"/>
    </source>
</evidence>
<feature type="transmembrane region" description="Helical" evidence="7">
    <location>
        <begin position="379"/>
        <end position="400"/>
    </location>
</feature>
<dbReference type="GO" id="GO:0022857">
    <property type="term" value="F:transmembrane transporter activity"/>
    <property type="evidence" value="ECO:0007669"/>
    <property type="project" value="InterPro"/>
</dbReference>
<proteinExistence type="predicted"/>
<feature type="transmembrane region" description="Helical" evidence="7">
    <location>
        <begin position="314"/>
        <end position="335"/>
    </location>
</feature>
<evidence type="ECO:0000259" key="8">
    <source>
        <dbReference type="PROSITE" id="PS50850"/>
    </source>
</evidence>
<dbReference type="InterPro" id="IPR011701">
    <property type="entry name" value="MFS"/>
</dbReference>
<feature type="transmembrane region" description="Helical" evidence="7">
    <location>
        <begin position="62"/>
        <end position="78"/>
    </location>
</feature>
<evidence type="ECO:0000313" key="9">
    <source>
        <dbReference type="EMBL" id="TQM78406.1"/>
    </source>
</evidence>
<dbReference type="PANTHER" id="PTHR42718:SF46">
    <property type="entry name" value="BLR6921 PROTEIN"/>
    <property type="match status" value="1"/>
</dbReference>
<dbReference type="InterPro" id="IPR005829">
    <property type="entry name" value="Sugar_transporter_CS"/>
</dbReference>